<evidence type="ECO:0000256" key="1">
    <source>
        <dbReference type="ARBA" id="ARBA00022729"/>
    </source>
</evidence>
<dbReference type="EMBL" id="SRSC01000001">
    <property type="protein sequence ID" value="TGU74420.1"/>
    <property type="molecule type" value="Genomic_DNA"/>
</dbReference>
<name>A0A4S1CMC7_9BACT</name>
<dbReference type="PANTHER" id="PTHR12370">
    <property type="entry name" value="PHOSPHOLIPASE B-RELATED"/>
    <property type="match status" value="1"/>
</dbReference>
<keyword evidence="5" id="KW-0325">Glycoprotein</keyword>
<organism evidence="7 8">
    <name type="scientific">Geomonas terrae</name>
    <dbReference type="NCBI Taxonomy" id="2562681"/>
    <lineage>
        <taxon>Bacteria</taxon>
        <taxon>Pseudomonadati</taxon>
        <taxon>Thermodesulfobacteriota</taxon>
        <taxon>Desulfuromonadia</taxon>
        <taxon>Geobacterales</taxon>
        <taxon>Geobacteraceae</taxon>
        <taxon>Geomonas</taxon>
    </lineage>
</organism>
<dbReference type="Pfam" id="PF04916">
    <property type="entry name" value="Phospholip_B"/>
    <property type="match status" value="1"/>
</dbReference>
<evidence type="ECO:0000256" key="4">
    <source>
        <dbReference type="ARBA" id="ARBA00023098"/>
    </source>
</evidence>
<protein>
    <recommendedName>
        <fullName evidence="9">Phospholipase</fullName>
    </recommendedName>
</protein>
<evidence type="ECO:0000256" key="2">
    <source>
        <dbReference type="ARBA" id="ARBA00022801"/>
    </source>
</evidence>
<comment type="caution">
    <text evidence="7">The sequence shown here is derived from an EMBL/GenBank/DDBJ whole genome shotgun (WGS) entry which is preliminary data.</text>
</comment>
<evidence type="ECO:0000256" key="5">
    <source>
        <dbReference type="ARBA" id="ARBA00023180"/>
    </source>
</evidence>
<dbReference type="RefSeq" id="WP_135868750.1">
    <property type="nucleotide sequence ID" value="NZ_SRSC01000001.1"/>
</dbReference>
<dbReference type="Proteomes" id="UP000306416">
    <property type="component" value="Unassembled WGS sequence"/>
</dbReference>
<proteinExistence type="predicted"/>
<gene>
    <name evidence="7" type="ORF">E4633_02850</name>
</gene>
<sequence length="561" mass="61730">MKVGRYILLLWAAVLGISTTAAAGEFTPGKSYMAPGRAPALTSYALDASASGAIQTINNIVNLTVVSRDANDLKAEYRAGFIQGKLQGSMIVSARDNCWDNAYLINPDHTFPKQHGPAQAELDKAGDLLNANYAAFLQYLEDPATDADTAHRLKRLLFRMLGIYHGATVEEPAGLDFSGNWLPDGNYFQASELLLGYETAGPTFMDVYFVNAFCDLMDVISFLDLPPGGTRTGSFPDRCSAFLKRAGGEIILTHNTWSGFLSQSMAQTLVVNNDMITFNAATPGLIGSTTDFGYNNKGLMFNETTHRMSHSQIKPLGLWIFWRAALAEQFSDSITTFFDAISLDNTGSYLNGYMLADANTGETGLVEMSYRCFVYYRSTGGPYAVTSRSTDGGVCSTDYDAEMVTSDYLMGINYPASLQVREDLQSTDNRPERRVQFNRWLPGVTNLQTARNVITYTDPNNPLSVFGRWDLGYGVTDYPKQIPDGALDAKVGSTEMVRSFMALAGVLDASATSTGFWMLYGTPHVQGKPFIWSESPWTWQPLRDVPDSLDGKFTLMPLYLR</sequence>
<evidence type="ECO:0000256" key="3">
    <source>
        <dbReference type="ARBA" id="ARBA00022963"/>
    </source>
</evidence>
<dbReference type="InterPro" id="IPR007000">
    <property type="entry name" value="PLipase_B-like"/>
</dbReference>
<keyword evidence="1 6" id="KW-0732">Signal</keyword>
<evidence type="ECO:0008006" key="9">
    <source>
        <dbReference type="Google" id="ProtNLM"/>
    </source>
</evidence>
<feature type="signal peptide" evidence="6">
    <location>
        <begin position="1"/>
        <end position="23"/>
    </location>
</feature>
<keyword evidence="2" id="KW-0378">Hydrolase</keyword>
<evidence type="ECO:0000256" key="6">
    <source>
        <dbReference type="SAM" id="SignalP"/>
    </source>
</evidence>
<evidence type="ECO:0000313" key="8">
    <source>
        <dbReference type="Proteomes" id="UP000306416"/>
    </source>
</evidence>
<feature type="chain" id="PRO_5020960714" description="Phospholipase" evidence="6">
    <location>
        <begin position="24"/>
        <end position="561"/>
    </location>
</feature>
<evidence type="ECO:0000313" key="7">
    <source>
        <dbReference type="EMBL" id="TGU74420.1"/>
    </source>
</evidence>
<dbReference type="GO" id="GO:0005576">
    <property type="term" value="C:extracellular region"/>
    <property type="evidence" value="ECO:0007669"/>
    <property type="project" value="TreeGrafter"/>
</dbReference>
<keyword evidence="8" id="KW-1185">Reference proteome</keyword>
<dbReference type="AlphaFoldDB" id="A0A4S1CMC7"/>
<accession>A0A4S1CMC7</accession>
<keyword evidence="4" id="KW-0443">Lipid metabolism</keyword>
<keyword evidence="3" id="KW-0442">Lipid degradation</keyword>
<dbReference type="Gene3D" id="3.60.60.30">
    <property type="match status" value="1"/>
</dbReference>
<dbReference type="GO" id="GO:0009395">
    <property type="term" value="P:phospholipid catabolic process"/>
    <property type="evidence" value="ECO:0007669"/>
    <property type="project" value="TreeGrafter"/>
</dbReference>
<dbReference type="PANTHER" id="PTHR12370:SF3">
    <property type="entry name" value="PHOSPHOLIPASE B-LIKE 2-RELATED"/>
    <property type="match status" value="1"/>
</dbReference>
<dbReference type="GO" id="GO:0004620">
    <property type="term" value="F:phospholipase activity"/>
    <property type="evidence" value="ECO:0007669"/>
    <property type="project" value="InterPro"/>
</dbReference>
<reference evidence="7 8" key="1">
    <citation type="submission" date="2019-04" db="EMBL/GenBank/DDBJ databases">
        <title>Geobacter oryzae sp. nov., ferric-reducing bacteria isolated from paddy soil.</title>
        <authorList>
            <person name="Xu Z."/>
            <person name="Masuda Y."/>
            <person name="Itoh H."/>
            <person name="Senoo K."/>
        </authorList>
    </citation>
    <scope>NUCLEOTIDE SEQUENCE [LARGE SCALE GENOMIC DNA]</scope>
    <source>
        <strain evidence="7 8">Red111</strain>
    </source>
</reference>